<evidence type="ECO:0000313" key="2">
    <source>
        <dbReference type="Proteomes" id="UP000281553"/>
    </source>
</evidence>
<accession>A0A3P6QQX4</accession>
<evidence type="ECO:0008006" key="3">
    <source>
        <dbReference type="Google" id="ProtNLM"/>
    </source>
</evidence>
<dbReference type="AlphaFoldDB" id="A0A3P6QQX4"/>
<organism evidence="1 2">
    <name type="scientific">Dibothriocephalus latus</name>
    <name type="common">Fish tapeworm</name>
    <name type="synonym">Diphyllobothrium latum</name>
    <dbReference type="NCBI Taxonomy" id="60516"/>
    <lineage>
        <taxon>Eukaryota</taxon>
        <taxon>Metazoa</taxon>
        <taxon>Spiralia</taxon>
        <taxon>Lophotrochozoa</taxon>
        <taxon>Platyhelminthes</taxon>
        <taxon>Cestoda</taxon>
        <taxon>Eucestoda</taxon>
        <taxon>Diphyllobothriidea</taxon>
        <taxon>Diphyllobothriidae</taxon>
        <taxon>Dibothriocephalus</taxon>
    </lineage>
</organism>
<dbReference type="Gene3D" id="3.30.420.10">
    <property type="entry name" value="Ribonuclease H-like superfamily/Ribonuclease H"/>
    <property type="match status" value="1"/>
</dbReference>
<sequence length="80" mass="9065">MWPANSSDLNPIENQWPILGNMDDQKVPAPNTVAGLEKSLLEAWRKTSLETLQNLTHSMPIREEALLKVKGQFPVKCECY</sequence>
<reference evidence="1 2" key="1">
    <citation type="submission" date="2018-11" db="EMBL/GenBank/DDBJ databases">
        <authorList>
            <consortium name="Pathogen Informatics"/>
        </authorList>
    </citation>
    <scope>NUCLEOTIDE SEQUENCE [LARGE SCALE GENOMIC DNA]</scope>
</reference>
<protein>
    <recommendedName>
        <fullName evidence="3">Tc1-like transposase DDE domain-containing protein</fullName>
    </recommendedName>
</protein>
<dbReference type="Proteomes" id="UP000281553">
    <property type="component" value="Unassembled WGS sequence"/>
</dbReference>
<proteinExistence type="predicted"/>
<keyword evidence="2" id="KW-1185">Reference proteome</keyword>
<dbReference type="GO" id="GO:0003676">
    <property type="term" value="F:nucleic acid binding"/>
    <property type="evidence" value="ECO:0007669"/>
    <property type="project" value="InterPro"/>
</dbReference>
<dbReference type="EMBL" id="UYRU01001823">
    <property type="protein sequence ID" value="VDK32618.1"/>
    <property type="molecule type" value="Genomic_DNA"/>
</dbReference>
<dbReference type="InterPro" id="IPR036397">
    <property type="entry name" value="RNaseH_sf"/>
</dbReference>
<dbReference type="OrthoDB" id="6286709at2759"/>
<evidence type="ECO:0000313" key="1">
    <source>
        <dbReference type="EMBL" id="VDK32618.1"/>
    </source>
</evidence>
<name>A0A3P6QQX4_DIBLA</name>
<gene>
    <name evidence="1" type="ORF">DILT_LOCUS437</name>
</gene>